<proteinExistence type="predicted"/>
<evidence type="ECO:0000313" key="2">
    <source>
        <dbReference type="Proteomes" id="UP000652761"/>
    </source>
</evidence>
<evidence type="ECO:0000313" key="1">
    <source>
        <dbReference type="EMBL" id="MQM19776.1"/>
    </source>
</evidence>
<comment type="caution">
    <text evidence="1">The sequence shown here is derived from an EMBL/GenBank/DDBJ whole genome shotgun (WGS) entry which is preliminary data.</text>
</comment>
<name>A0A843XKA3_COLES</name>
<sequence length="166" mass="17909">MSLGLSFDGQIQIELKDGVCPSPSDMDGQVQLDFKRQTLNPSSIKHSDCSYYISDNCKGSSTNSGIARHALHLPARSARNRCGTLLSLDFFLETTPSLSLTWPRLLLQLPESTAGDGEDGKVVKEESRVGEDRGVKTVKVLCVEGEGGPCMEGNRRSVIGPGRSDP</sequence>
<accession>A0A843XKA3</accession>
<organism evidence="1 2">
    <name type="scientific">Colocasia esculenta</name>
    <name type="common">Wild taro</name>
    <name type="synonym">Arum esculentum</name>
    <dbReference type="NCBI Taxonomy" id="4460"/>
    <lineage>
        <taxon>Eukaryota</taxon>
        <taxon>Viridiplantae</taxon>
        <taxon>Streptophyta</taxon>
        <taxon>Embryophyta</taxon>
        <taxon>Tracheophyta</taxon>
        <taxon>Spermatophyta</taxon>
        <taxon>Magnoliopsida</taxon>
        <taxon>Liliopsida</taxon>
        <taxon>Araceae</taxon>
        <taxon>Aroideae</taxon>
        <taxon>Colocasieae</taxon>
        <taxon>Colocasia</taxon>
    </lineage>
</organism>
<dbReference type="EMBL" id="NMUH01009193">
    <property type="protein sequence ID" value="MQM19776.1"/>
    <property type="molecule type" value="Genomic_DNA"/>
</dbReference>
<reference evidence="1" key="1">
    <citation type="submission" date="2017-07" db="EMBL/GenBank/DDBJ databases">
        <title>Taro Niue Genome Assembly and Annotation.</title>
        <authorList>
            <person name="Atibalentja N."/>
            <person name="Keating K."/>
            <person name="Fields C.J."/>
        </authorList>
    </citation>
    <scope>NUCLEOTIDE SEQUENCE</scope>
    <source>
        <strain evidence="1">Niue_2</strain>
        <tissue evidence="1">Leaf</tissue>
    </source>
</reference>
<dbReference type="Proteomes" id="UP000652761">
    <property type="component" value="Unassembled WGS sequence"/>
</dbReference>
<gene>
    <name evidence="1" type="ORF">Taro_052787</name>
</gene>
<keyword evidence="2" id="KW-1185">Reference proteome</keyword>
<protein>
    <submittedName>
        <fullName evidence="1">Uncharacterized protein</fullName>
    </submittedName>
</protein>
<dbReference type="AlphaFoldDB" id="A0A843XKA3"/>